<gene>
    <name evidence="2" type="ORF">FJY75_12310</name>
</gene>
<dbReference type="InterPro" id="IPR013321">
    <property type="entry name" value="Arc_rbn_hlx_hlx"/>
</dbReference>
<organism evidence="2 3">
    <name type="scientific">Eiseniibacteriota bacterium</name>
    <dbReference type="NCBI Taxonomy" id="2212470"/>
    <lineage>
        <taxon>Bacteria</taxon>
        <taxon>Candidatus Eiseniibacteriota</taxon>
    </lineage>
</organism>
<evidence type="ECO:0000259" key="1">
    <source>
        <dbReference type="Pfam" id="PF01402"/>
    </source>
</evidence>
<evidence type="ECO:0000313" key="3">
    <source>
        <dbReference type="Proteomes" id="UP000748308"/>
    </source>
</evidence>
<reference evidence="2" key="1">
    <citation type="submission" date="2019-03" db="EMBL/GenBank/DDBJ databases">
        <title>Lake Tanganyika Metagenome-Assembled Genomes (MAGs).</title>
        <authorList>
            <person name="Tran P."/>
        </authorList>
    </citation>
    <scope>NUCLEOTIDE SEQUENCE</scope>
    <source>
        <strain evidence="2">M_DeepCast_400m_m2_100</strain>
    </source>
</reference>
<comment type="caution">
    <text evidence="2">The sequence shown here is derived from an EMBL/GenBank/DDBJ whole genome shotgun (WGS) entry which is preliminary data.</text>
</comment>
<proteinExistence type="predicted"/>
<dbReference type="Proteomes" id="UP000748308">
    <property type="component" value="Unassembled WGS sequence"/>
</dbReference>
<accession>A0A937XBA1</accession>
<sequence length="72" mass="8300">MKDTITIRLDSGLSKALDRVARQSGRTRSQVVREALQRQLGLIRFERLRRKVLPFAEARGYLTDEDVARDIS</sequence>
<evidence type="ECO:0000313" key="2">
    <source>
        <dbReference type="EMBL" id="MBM3318625.1"/>
    </source>
</evidence>
<dbReference type="EMBL" id="VGIY01000422">
    <property type="protein sequence ID" value="MBM3318625.1"/>
    <property type="molecule type" value="Genomic_DNA"/>
</dbReference>
<dbReference type="InterPro" id="IPR002145">
    <property type="entry name" value="CopG"/>
</dbReference>
<dbReference type="SUPFAM" id="SSF47598">
    <property type="entry name" value="Ribbon-helix-helix"/>
    <property type="match status" value="1"/>
</dbReference>
<dbReference type="Pfam" id="PF01402">
    <property type="entry name" value="RHH_1"/>
    <property type="match status" value="1"/>
</dbReference>
<protein>
    <submittedName>
        <fullName evidence="2">Ribbon-helix-helix protein, CopG family</fullName>
    </submittedName>
</protein>
<feature type="domain" description="Ribbon-helix-helix protein CopG" evidence="1">
    <location>
        <begin position="5"/>
        <end position="40"/>
    </location>
</feature>
<dbReference type="InterPro" id="IPR010985">
    <property type="entry name" value="Ribbon_hlx_hlx"/>
</dbReference>
<dbReference type="GO" id="GO:0006355">
    <property type="term" value="P:regulation of DNA-templated transcription"/>
    <property type="evidence" value="ECO:0007669"/>
    <property type="project" value="InterPro"/>
</dbReference>
<dbReference type="Gene3D" id="1.10.1220.10">
    <property type="entry name" value="Met repressor-like"/>
    <property type="match status" value="1"/>
</dbReference>
<name>A0A937XBA1_UNCEI</name>
<dbReference type="AlphaFoldDB" id="A0A937XBA1"/>